<gene>
    <name evidence="2" type="ordered locus">EUBREC_1659</name>
</gene>
<dbReference type="Pfam" id="PF12392">
    <property type="entry name" value="DUF3656"/>
    <property type="match status" value="1"/>
</dbReference>
<proteinExistence type="predicted"/>
<evidence type="ECO:0000313" key="2">
    <source>
        <dbReference type="EMBL" id="ACR75403.1"/>
    </source>
</evidence>
<name>C4Z9W2_AGARV</name>
<dbReference type="PANTHER" id="PTHR30217">
    <property type="entry name" value="PEPTIDASE U32 FAMILY"/>
    <property type="match status" value="1"/>
</dbReference>
<reference evidence="2 3" key="1">
    <citation type="journal article" date="2009" name="Proc. Natl. Acad. Sci. U.S.A.">
        <title>Characterizing a model human gut microbiota composed of members of its two dominant bacterial phyla.</title>
        <authorList>
            <person name="Mahowald M.A."/>
            <person name="Rey F.E."/>
            <person name="Seedorf H."/>
            <person name="Turnbaugh P.J."/>
            <person name="Fulton R.S."/>
            <person name="Wollam A."/>
            <person name="Shah N."/>
            <person name="Wang C."/>
            <person name="Magrini V."/>
            <person name="Wilson R.K."/>
            <person name="Cantarel B.L."/>
            <person name="Coutinho P.M."/>
            <person name="Henrissat B."/>
            <person name="Crock L.W."/>
            <person name="Russell A."/>
            <person name="Verberkmoes N.C."/>
            <person name="Hettich R.L."/>
            <person name="Gordon J.I."/>
        </authorList>
    </citation>
    <scope>NUCLEOTIDE SEQUENCE [LARGE SCALE GENOMIC DNA]</scope>
    <source>
        <strain evidence="3">ATCC 33656 / DSM 3377 / JCM 17463 / KCTC 5835 / LMG 30912 / VPI 0990</strain>
    </source>
</reference>
<evidence type="ECO:0000259" key="1">
    <source>
        <dbReference type="Pfam" id="PF12392"/>
    </source>
</evidence>
<accession>C4Z9W2</accession>
<feature type="domain" description="Peptidase U32 collagenase" evidence="1">
    <location>
        <begin position="316"/>
        <end position="416"/>
    </location>
</feature>
<protein>
    <submittedName>
        <fullName evidence="2">Peptidase, U32 family</fullName>
    </submittedName>
</protein>
<dbReference type="EMBL" id="CP001107">
    <property type="protein sequence ID" value="ACR75403.1"/>
    <property type="molecule type" value="Genomic_DNA"/>
</dbReference>
<sequence length="716" mass="81149">MSIYMRKYMRNKDFELLAPAGNLEIFKGVIESGADAVYVGGSMFGARAYANNFTEEELLEAIDFAHLRGVKVYLTVNTLIKNSEFSKLYDYLLPYYKRGLDAVIVQDIGVVKAIHEYFPSMEIHTSTQMTVTGADGVRFLSQFGVTRVVMAREVSLAEMKRIHEETGMELEAFVHGALCYSYSGQCLFSSILGGRSGNRGRCAQPCRLPYTVEGKKDEYILSLKDMCGIKALDKLHDAGVYSLKIEGRMKQLEYACGVVKYYRSYIDSMKPVTDADYDRIKALGNRCGFTDGYYFDHNGSDMVTYVKPNFVSNAAEPSPEKRKLSIEGELVLREGEPGSLTVKRGDVTYKASIEPVSAALKAPLDKKAAIDRINKTGDTDFEFSHIKAQIGENVFVPNGALNKLRRDAISGLCDKLLKKYYRDDARYADISSMCELPEHVVKSDATHEDGAVNAKDYTTICSCMTRAQLDTLISYECFDVFYLDFDMYDRKTLIQQFADDVKCLTKRNKKVYLMLPTIFRADSSDYFVSIAKELDKVSFDGFVVKNYEELYLTENLFTGKKVILDHNMYTFNDVSKSAFFEHGVSGDTVPLELNSREIMHRNNIGSQMIVYGYYPLMTTANCVHKNTKGCDKKQKLIYLKDRYNKSFAVCNNCKECYNTIYNSLPTMLTKNISKLKEAGIRSFRYSFTIETPKQIKAVMDDKVAEYTNGHYKRGVE</sequence>
<dbReference type="PANTHER" id="PTHR30217:SF10">
    <property type="entry name" value="23S RRNA 5-HYDROXYCYTIDINE C2501 SYNTHASE"/>
    <property type="match status" value="1"/>
</dbReference>
<dbReference type="InterPro" id="IPR051454">
    <property type="entry name" value="RNA/ubiquinone_mod_enzymes"/>
</dbReference>
<dbReference type="Proteomes" id="UP000001477">
    <property type="component" value="Chromosome"/>
</dbReference>
<dbReference type="STRING" id="515619.EUBREC_1659"/>
<organism evidence="2 3">
    <name type="scientific">Agathobacter rectalis (strain ATCC 33656 / DSM 3377 / JCM 17463 / KCTC 5835 / VPI 0990)</name>
    <name type="common">Eubacterium rectale</name>
    <dbReference type="NCBI Taxonomy" id="515619"/>
    <lineage>
        <taxon>Bacteria</taxon>
        <taxon>Bacillati</taxon>
        <taxon>Bacillota</taxon>
        <taxon>Clostridia</taxon>
        <taxon>Lachnospirales</taxon>
        <taxon>Lachnospiraceae</taxon>
        <taxon>Agathobacter</taxon>
    </lineage>
</organism>
<dbReference type="KEGG" id="ere:EUBREC_1659"/>
<dbReference type="Pfam" id="PF01136">
    <property type="entry name" value="Peptidase_U32"/>
    <property type="match status" value="1"/>
</dbReference>
<dbReference type="InterPro" id="IPR001539">
    <property type="entry name" value="Peptidase_U32"/>
</dbReference>
<dbReference type="HOGENOM" id="CLU_011540_4_1_9"/>
<evidence type="ECO:0000313" key="3">
    <source>
        <dbReference type="Proteomes" id="UP000001477"/>
    </source>
</evidence>
<dbReference type="InterPro" id="IPR020988">
    <property type="entry name" value="Pept_U32_collagenase"/>
</dbReference>
<dbReference type="AlphaFoldDB" id="C4Z9W2"/>
<dbReference type="PaxDb" id="515619-EUBREC_1659"/>